<proteinExistence type="predicted"/>
<name>A0AAN8ER39_TRICO</name>
<sequence length="251" mass="28880">MSYFLVFLLQDRSSCIVPASSAIGDPEVGDIAKIRWEGRIYKVKVLYSGPKELCELKFSSVTTDGELREDLFEVSFPHYLADSPNWETAKARAVGSLDGIEENISSIKEMMIKMYSLVVSLSERMDKLEEMTAELLRRVPKKHTERPIDYTYVSEEDVAALRILKAENRNGFALALEAMVYRDDPTDLQLPVDKRTRSSDRVIFIKNCVLKYYEVPEAMEWDVWTSVKTALNSRVRRLRKELRDREAVPIA</sequence>
<evidence type="ECO:0000313" key="1">
    <source>
        <dbReference type="EMBL" id="KAK5966446.1"/>
    </source>
</evidence>
<dbReference type="AlphaFoldDB" id="A0AAN8ER39"/>
<protein>
    <submittedName>
        <fullName evidence="1">Uncharacterized protein</fullName>
    </submittedName>
</protein>
<comment type="caution">
    <text evidence="1">The sequence shown here is derived from an EMBL/GenBank/DDBJ whole genome shotgun (WGS) entry which is preliminary data.</text>
</comment>
<accession>A0AAN8ER39</accession>
<dbReference type="EMBL" id="WIXE01023473">
    <property type="protein sequence ID" value="KAK5966446.1"/>
    <property type="molecule type" value="Genomic_DNA"/>
</dbReference>
<evidence type="ECO:0000313" key="2">
    <source>
        <dbReference type="Proteomes" id="UP001331761"/>
    </source>
</evidence>
<reference evidence="1 2" key="1">
    <citation type="submission" date="2019-10" db="EMBL/GenBank/DDBJ databases">
        <title>Assembly and Annotation for the nematode Trichostrongylus colubriformis.</title>
        <authorList>
            <person name="Martin J."/>
        </authorList>
    </citation>
    <scope>NUCLEOTIDE SEQUENCE [LARGE SCALE GENOMIC DNA]</scope>
    <source>
        <strain evidence="1">G859</strain>
        <tissue evidence="1">Whole worm</tissue>
    </source>
</reference>
<dbReference type="Proteomes" id="UP001331761">
    <property type="component" value="Unassembled WGS sequence"/>
</dbReference>
<gene>
    <name evidence="1" type="ORF">GCK32_008530</name>
</gene>
<organism evidence="1 2">
    <name type="scientific">Trichostrongylus colubriformis</name>
    <name type="common">Black scour worm</name>
    <dbReference type="NCBI Taxonomy" id="6319"/>
    <lineage>
        <taxon>Eukaryota</taxon>
        <taxon>Metazoa</taxon>
        <taxon>Ecdysozoa</taxon>
        <taxon>Nematoda</taxon>
        <taxon>Chromadorea</taxon>
        <taxon>Rhabditida</taxon>
        <taxon>Rhabditina</taxon>
        <taxon>Rhabditomorpha</taxon>
        <taxon>Strongyloidea</taxon>
        <taxon>Trichostrongylidae</taxon>
        <taxon>Trichostrongylus</taxon>
    </lineage>
</organism>
<keyword evidence="2" id="KW-1185">Reference proteome</keyword>